<dbReference type="Proteomes" id="UP000324897">
    <property type="component" value="Unassembled WGS sequence"/>
</dbReference>
<sequence length="60" mass="6605">MQSLAPYTGVMNLEGLRRPLLAVQIDSTPKKAGYRFGVDEKNREAILAMTGNYLGIKCCT</sequence>
<evidence type="ECO:0000313" key="2">
    <source>
        <dbReference type="Proteomes" id="UP000324897"/>
    </source>
</evidence>
<accession>A0A5J9TWA9</accession>
<organism evidence="1 2">
    <name type="scientific">Eragrostis curvula</name>
    <name type="common">weeping love grass</name>
    <dbReference type="NCBI Taxonomy" id="38414"/>
    <lineage>
        <taxon>Eukaryota</taxon>
        <taxon>Viridiplantae</taxon>
        <taxon>Streptophyta</taxon>
        <taxon>Embryophyta</taxon>
        <taxon>Tracheophyta</taxon>
        <taxon>Spermatophyta</taxon>
        <taxon>Magnoliopsida</taxon>
        <taxon>Liliopsida</taxon>
        <taxon>Poales</taxon>
        <taxon>Poaceae</taxon>
        <taxon>PACMAD clade</taxon>
        <taxon>Chloridoideae</taxon>
        <taxon>Eragrostideae</taxon>
        <taxon>Eragrostidinae</taxon>
        <taxon>Eragrostis</taxon>
    </lineage>
</organism>
<dbReference type="Gramene" id="TVU15467">
    <property type="protein sequence ID" value="TVU15467"/>
    <property type="gene ID" value="EJB05_38989"/>
</dbReference>
<keyword evidence="2" id="KW-1185">Reference proteome</keyword>
<name>A0A5J9TWA9_9POAL</name>
<gene>
    <name evidence="1" type="ORF">EJB05_38989</name>
</gene>
<evidence type="ECO:0000313" key="1">
    <source>
        <dbReference type="EMBL" id="TVU15467.1"/>
    </source>
</evidence>
<dbReference type="EMBL" id="RWGY01000031">
    <property type="protein sequence ID" value="TVU15467.1"/>
    <property type="molecule type" value="Genomic_DNA"/>
</dbReference>
<protein>
    <submittedName>
        <fullName evidence="1">Uncharacterized protein</fullName>
    </submittedName>
</protein>
<reference evidence="1 2" key="1">
    <citation type="journal article" date="2019" name="Sci. Rep.">
        <title>A high-quality genome of Eragrostis curvula grass provides insights into Poaceae evolution and supports new strategies to enhance forage quality.</title>
        <authorList>
            <person name="Carballo J."/>
            <person name="Santos B.A.C.M."/>
            <person name="Zappacosta D."/>
            <person name="Garbus I."/>
            <person name="Selva J.P."/>
            <person name="Gallo C.A."/>
            <person name="Diaz A."/>
            <person name="Albertini E."/>
            <person name="Caccamo M."/>
            <person name="Echenique V."/>
        </authorList>
    </citation>
    <scope>NUCLEOTIDE SEQUENCE [LARGE SCALE GENOMIC DNA]</scope>
    <source>
        <strain evidence="2">cv. Victoria</strain>
        <tissue evidence="1">Leaf</tissue>
    </source>
</reference>
<comment type="caution">
    <text evidence="1">The sequence shown here is derived from an EMBL/GenBank/DDBJ whole genome shotgun (WGS) entry which is preliminary data.</text>
</comment>
<dbReference type="AlphaFoldDB" id="A0A5J9TWA9"/>
<proteinExistence type="predicted"/>